<dbReference type="Pfam" id="PF00649">
    <property type="entry name" value="Copper-fist"/>
    <property type="match status" value="1"/>
</dbReference>
<dbReference type="GO" id="GO:0005634">
    <property type="term" value="C:nucleus"/>
    <property type="evidence" value="ECO:0007669"/>
    <property type="project" value="UniProtKB-SubCell"/>
</dbReference>
<keyword evidence="11" id="KW-1185">Reference proteome</keyword>
<feature type="compositionally biased region" description="Low complexity" evidence="8">
    <location>
        <begin position="108"/>
        <end position="121"/>
    </location>
</feature>
<name>J7S5S8_HUIN7</name>
<evidence type="ECO:0000256" key="1">
    <source>
        <dbReference type="ARBA" id="ARBA00004123"/>
    </source>
</evidence>
<evidence type="ECO:0000256" key="6">
    <source>
        <dbReference type="ARBA" id="ARBA00023163"/>
    </source>
</evidence>
<dbReference type="GO" id="GO:0006878">
    <property type="term" value="P:intracellular copper ion homeostasis"/>
    <property type="evidence" value="ECO:0007669"/>
    <property type="project" value="TreeGrafter"/>
</dbReference>
<dbReference type="SMART" id="SM01090">
    <property type="entry name" value="Copper-fist"/>
    <property type="match status" value="1"/>
</dbReference>
<dbReference type="PANTHER" id="PTHR28088">
    <property type="entry name" value="TRANSCRIPTIONAL ACTIVATOR HAA1-RELATED"/>
    <property type="match status" value="1"/>
</dbReference>
<dbReference type="GO" id="GO:0000981">
    <property type="term" value="F:DNA-binding transcription factor activity, RNA polymerase II-specific"/>
    <property type="evidence" value="ECO:0007669"/>
    <property type="project" value="EnsemblFungi"/>
</dbReference>
<keyword evidence="4" id="KW-0186">Copper</keyword>
<dbReference type="GO" id="GO:0005507">
    <property type="term" value="F:copper ion binding"/>
    <property type="evidence" value="ECO:0007669"/>
    <property type="project" value="InterPro"/>
</dbReference>
<evidence type="ECO:0000259" key="9">
    <source>
        <dbReference type="PROSITE" id="PS50073"/>
    </source>
</evidence>
<gene>
    <name evidence="10" type="primary">KNAG0D02340</name>
    <name evidence="10" type="ordered locus">KNAG_0D02340</name>
</gene>
<dbReference type="Proteomes" id="UP000006310">
    <property type="component" value="Chromosome 4"/>
</dbReference>
<dbReference type="GO" id="GO:0045944">
    <property type="term" value="P:positive regulation of transcription by RNA polymerase II"/>
    <property type="evidence" value="ECO:0007669"/>
    <property type="project" value="EnsemblFungi"/>
</dbReference>
<dbReference type="GeneID" id="34525673"/>
<keyword evidence="5" id="KW-0805">Transcription regulation</keyword>
<dbReference type="PROSITE" id="PS01119">
    <property type="entry name" value="COPPER_FIST_1"/>
    <property type="match status" value="1"/>
</dbReference>
<evidence type="ECO:0000256" key="8">
    <source>
        <dbReference type="SAM" id="MobiDB-lite"/>
    </source>
</evidence>
<evidence type="ECO:0000313" key="11">
    <source>
        <dbReference type="Proteomes" id="UP000006310"/>
    </source>
</evidence>
<feature type="region of interest" description="Disordered" evidence="8">
    <location>
        <begin position="419"/>
        <end position="448"/>
    </location>
</feature>
<evidence type="ECO:0000313" key="10">
    <source>
        <dbReference type="EMBL" id="CCK69984.1"/>
    </source>
</evidence>
<dbReference type="PANTHER" id="PTHR28088:SF5">
    <property type="entry name" value="TRANSCRIPTIONAL ACTIVATOR HAA1-RELATED"/>
    <property type="match status" value="1"/>
</dbReference>
<evidence type="ECO:0000256" key="4">
    <source>
        <dbReference type="ARBA" id="ARBA00023008"/>
    </source>
</evidence>
<dbReference type="HOGENOM" id="CLU_022338_0_0_1"/>
<accession>J7S5S8</accession>
<dbReference type="SMART" id="SM00412">
    <property type="entry name" value="Cu_FIST"/>
    <property type="match status" value="1"/>
</dbReference>
<comment type="subcellular location">
    <subcellularLocation>
        <location evidence="1">Nucleus</location>
    </subcellularLocation>
</comment>
<feature type="compositionally biased region" description="Low complexity" evidence="8">
    <location>
        <begin position="425"/>
        <end position="444"/>
    </location>
</feature>
<dbReference type="InterPro" id="IPR036395">
    <property type="entry name" value="Cu_fist_DNA-bd_dom_sf"/>
</dbReference>
<dbReference type="EMBL" id="HE978317">
    <property type="protein sequence ID" value="CCK69984.1"/>
    <property type="molecule type" value="Genomic_DNA"/>
</dbReference>
<keyword evidence="6" id="KW-0804">Transcription</keyword>
<dbReference type="FunFam" id="3.90.430.10:FF:000001">
    <property type="entry name" value="Copper fist DNA-binding protein"/>
    <property type="match status" value="1"/>
</dbReference>
<dbReference type="PROSITE" id="PS50073">
    <property type="entry name" value="COPPER_FIST_2"/>
    <property type="match status" value="1"/>
</dbReference>
<evidence type="ECO:0000256" key="2">
    <source>
        <dbReference type="ARBA" id="ARBA00022723"/>
    </source>
</evidence>
<evidence type="ECO:0000256" key="5">
    <source>
        <dbReference type="ARBA" id="ARBA00023015"/>
    </source>
</evidence>
<feature type="region of interest" description="Disordered" evidence="8">
    <location>
        <begin position="333"/>
        <end position="359"/>
    </location>
</feature>
<sequence length="611" mass="66481">MVLINGIKYACERCIRGHRVTTCNHTDQPLMMIKPKGRPSTTCSYCKELRKNKCAKPPGTCTCGRQEKKRQQQRAKEEARAKAKELANQSCTCGTEVPCAVHANKRLSSSTSSRKLSGQTSNPVNIQRKNKSRQQKFERAASTASLDSHFFSNQSVASDSSGYFPSSFIDNDSVPGKISKDYHHVPSLASISSLHSSTSLDQNLASPQSPTLVGPSFGFFSDANHAVSNSFTNSGSLVQRAKHHLNNWDTNSSAGPTRSDSHLNLLENNLSVGLDSLNGARKGSAVLPKRSVGEVIVPLEEFIPSDINGVGNVNDADGWDLEDASIKNLSTTATTHTNTNTDYYRSAGNAPSRGSEAPAQMNDEHIKHMASNGLLDMFPDSSSISTLSRANLLLQEKNGQTEESAQPTQSFHQWNNVQGDQHRLQQPAHQQQQPQQSVSEYPQSLNDNDSVQSVEVLSLMPSFMDIPDYEPHHKRKQRPARATSSSEGYNNKRSSSIDRNHKYTKNSPGRTINPMVVSNLDDGSSLHSFQSPESHGVGLENFNMSAIDENIAHDINGKNLTGALNHQAGNGGGIDTNGKLQSPDLKPPSSSPTDLLSDQGFAELDSFLSTL</sequence>
<dbReference type="GO" id="GO:0000978">
    <property type="term" value="F:RNA polymerase II cis-regulatory region sequence-specific DNA binding"/>
    <property type="evidence" value="ECO:0007669"/>
    <property type="project" value="TreeGrafter"/>
</dbReference>
<dbReference type="eggNOG" id="ENOG502S7CA">
    <property type="taxonomic scope" value="Eukaryota"/>
</dbReference>
<keyword evidence="3" id="KW-0862">Zinc</keyword>
<evidence type="ECO:0000256" key="3">
    <source>
        <dbReference type="ARBA" id="ARBA00022833"/>
    </source>
</evidence>
<dbReference type="GO" id="GO:0006879">
    <property type="term" value="P:intracellular iron ion homeostasis"/>
    <property type="evidence" value="ECO:0007669"/>
    <property type="project" value="TreeGrafter"/>
</dbReference>
<feature type="compositionally biased region" description="Polar residues" evidence="8">
    <location>
        <begin position="482"/>
        <end position="494"/>
    </location>
</feature>
<feature type="region of interest" description="Disordered" evidence="8">
    <location>
        <begin position="562"/>
        <end position="598"/>
    </location>
</feature>
<organism evidence="10 11">
    <name type="scientific">Huiozyma naganishii (strain ATCC MYA-139 / BCRC 22969 / CBS 8797 / KCTC 17520 / NBRC 10181 / NCYC 3082 / Yp74L-3)</name>
    <name type="common">Yeast</name>
    <name type="synonym">Kazachstania naganishii</name>
    <dbReference type="NCBI Taxonomy" id="1071383"/>
    <lineage>
        <taxon>Eukaryota</taxon>
        <taxon>Fungi</taxon>
        <taxon>Dikarya</taxon>
        <taxon>Ascomycota</taxon>
        <taxon>Saccharomycotina</taxon>
        <taxon>Saccharomycetes</taxon>
        <taxon>Saccharomycetales</taxon>
        <taxon>Saccharomycetaceae</taxon>
        <taxon>Huiozyma</taxon>
    </lineage>
</organism>
<dbReference type="Gene3D" id="3.90.430.10">
    <property type="entry name" value="Copper fist DNA-binding domain"/>
    <property type="match status" value="1"/>
</dbReference>
<keyword evidence="7" id="KW-0539">Nucleus</keyword>
<dbReference type="PRINTS" id="PR00617">
    <property type="entry name" value="COPPERFIST"/>
</dbReference>
<evidence type="ECO:0000256" key="7">
    <source>
        <dbReference type="ARBA" id="ARBA00023242"/>
    </source>
</evidence>
<dbReference type="RefSeq" id="XP_022464230.1">
    <property type="nucleotide sequence ID" value="XM_022607656.1"/>
</dbReference>
<feature type="domain" description="Copper-fist" evidence="9">
    <location>
        <begin position="1"/>
        <end position="40"/>
    </location>
</feature>
<feature type="region of interest" description="Disordered" evidence="8">
    <location>
        <begin position="467"/>
        <end position="512"/>
    </location>
</feature>
<dbReference type="STRING" id="1071383.J7S5S8"/>
<protein>
    <recommendedName>
        <fullName evidence="9">Copper-fist domain-containing protein</fullName>
    </recommendedName>
</protein>
<keyword evidence="2" id="KW-0479">Metal-binding</keyword>
<dbReference type="KEGG" id="kng:KNAG_0D02340"/>
<dbReference type="InterPro" id="IPR051763">
    <property type="entry name" value="Copper_Homeo_Regul"/>
</dbReference>
<dbReference type="GO" id="GO:0071468">
    <property type="term" value="P:cellular response to acidic pH"/>
    <property type="evidence" value="ECO:0007669"/>
    <property type="project" value="EnsemblFungi"/>
</dbReference>
<dbReference type="GO" id="GO:0033554">
    <property type="term" value="P:cellular response to stress"/>
    <property type="evidence" value="ECO:0007669"/>
    <property type="project" value="EnsemblFungi"/>
</dbReference>
<dbReference type="AlphaFoldDB" id="J7S5S8"/>
<reference evidence="10 11" key="1">
    <citation type="journal article" date="2011" name="Proc. Natl. Acad. Sci. U.S.A.">
        <title>Evolutionary erosion of yeast sex chromosomes by mating-type switching accidents.</title>
        <authorList>
            <person name="Gordon J.L."/>
            <person name="Armisen D."/>
            <person name="Proux-Wera E."/>
            <person name="Oheigeartaigh S.S."/>
            <person name="Byrne K.P."/>
            <person name="Wolfe K.H."/>
        </authorList>
    </citation>
    <scope>NUCLEOTIDE SEQUENCE [LARGE SCALE GENOMIC DNA]</scope>
    <source>
        <strain evidence="11">ATCC MYA-139 / BCRC 22969 / CBS 8797 / CCRC 22969 / KCTC 17520 / NBRC 10181 / NCYC 3082</strain>
    </source>
</reference>
<dbReference type="InterPro" id="IPR001083">
    <property type="entry name" value="Cu_fist_DNA-bd_dom"/>
</dbReference>
<dbReference type="SUPFAM" id="SSF57879">
    <property type="entry name" value="Zinc domain conserved in yeast copper-regulated transcription factors"/>
    <property type="match status" value="1"/>
</dbReference>
<dbReference type="OrthoDB" id="5600085at2759"/>
<reference evidence="11" key="2">
    <citation type="submission" date="2012-08" db="EMBL/GenBank/DDBJ databases">
        <title>Genome sequence of Kazachstania naganishii.</title>
        <authorList>
            <person name="Gordon J.L."/>
            <person name="Armisen D."/>
            <person name="Proux-Wera E."/>
            <person name="OhEigeartaigh S.S."/>
            <person name="Byrne K.P."/>
            <person name="Wolfe K.H."/>
        </authorList>
    </citation>
    <scope>NUCLEOTIDE SEQUENCE [LARGE SCALE GENOMIC DNA]</scope>
    <source>
        <strain evidence="11">ATCC MYA-139 / BCRC 22969 / CBS 8797 / CCRC 22969 / KCTC 17520 / NBRC 10181 / NCYC 3082</strain>
    </source>
</reference>
<feature type="region of interest" description="Disordered" evidence="8">
    <location>
        <begin position="108"/>
        <end position="135"/>
    </location>
</feature>
<proteinExistence type="predicted"/>